<name>A0ABT0J896_9MICO</name>
<evidence type="ECO:0000256" key="2">
    <source>
        <dbReference type="ARBA" id="ARBA00023125"/>
    </source>
</evidence>
<dbReference type="InterPro" id="IPR036388">
    <property type="entry name" value="WH-like_DNA-bd_sf"/>
</dbReference>
<dbReference type="Gene3D" id="1.10.10.10">
    <property type="entry name" value="Winged helix-like DNA-binding domain superfamily/Winged helix DNA-binding domain"/>
    <property type="match status" value="1"/>
</dbReference>
<evidence type="ECO:0000256" key="1">
    <source>
        <dbReference type="ARBA" id="ARBA00023015"/>
    </source>
</evidence>
<keyword evidence="6" id="KW-1185">Reference proteome</keyword>
<evidence type="ECO:0000256" key="3">
    <source>
        <dbReference type="ARBA" id="ARBA00023163"/>
    </source>
</evidence>
<evidence type="ECO:0000313" key="6">
    <source>
        <dbReference type="Proteomes" id="UP001651050"/>
    </source>
</evidence>
<accession>A0ABT0J896</accession>
<keyword evidence="2" id="KW-0238">DNA-binding</keyword>
<comment type="caution">
    <text evidence="5">The sequence shown here is derived from an EMBL/GenBank/DDBJ whole genome shotgun (WGS) entry which is preliminary data.</text>
</comment>
<dbReference type="PANTHER" id="PTHR38445">
    <property type="entry name" value="HTH-TYPE TRANSCRIPTIONAL REPRESSOR YTRA"/>
    <property type="match status" value="1"/>
</dbReference>
<proteinExistence type="predicted"/>
<evidence type="ECO:0000259" key="4">
    <source>
        <dbReference type="PROSITE" id="PS50949"/>
    </source>
</evidence>
<evidence type="ECO:0000313" key="5">
    <source>
        <dbReference type="EMBL" id="MCK9795722.1"/>
    </source>
</evidence>
<gene>
    <name evidence="5" type="ORF">M1843_18410</name>
</gene>
<protein>
    <submittedName>
        <fullName evidence="5">GntR family transcriptional regulator</fullName>
    </submittedName>
</protein>
<keyword evidence="3" id="KW-0804">Transcription</keyword>
<reference evidence="5 6" key="1">
    <citation type="submission" date="2022-02" db="EMBL/GenBank/DDBJ databases">
        <title>The car tank lid bacteriome: a reservoir of bacteria with potential in bioremediation of fuel.</title>
        <authorList>
            <person name="Vidal-Verdu A."/>
            <person name="Gomez-Martinez D."/>
            <person name="Latorre-Perez A."/>
            <person name="Pereto J."/>
            <person name="Porcar M."/>
        </authorList>
    </citation>
    <scope>NUCLEOTIDE SEQUENCE [LARGE SCALE GENOMIC DNA]</scope>
    <source>
        <strain evidence="5 6">4D.3</strain>
    </source>
</reference>
<organism evidence="5 6">
    <name type="scientific">Isoptericola peretonis</name>
    <dbReference type="NCBI Taxonomy" id="2918523"/>
    <lineage>
        <taxon>Bacteria</taxon>
        <taxon>Bacillati</taxon>
        <taxon>Actinomycetota</taxon>
        <taxon>Actinomycetes</taxon>
        <taxon>Micrococcales</taxon>
        <taxon>Promicromonosporaceae</taxon>
        <taxon>Isoptericola</taxon>
    </lineage>
</organism>
<dbReference type="RefSeq" id="WP_416345570.1">
    <property type="nucleotide sequence ID" value="NZ_JALQCY010000006.1"/>
</dbReference>
<dbReference type="Pfam" id="PF00392">
    <property type="entry name" value="GntR"/>
    <property type="match status" value="1"/>
</dbReference>
<dbReference type="PANTHER" id="PTHR38445:SF7">
    <property type="entry name" value="GNTR-FAMILY TRANSCRIPTIONAL REGULATOR"/>
    <property type="match status" value="1"/>
</dbReference>
<dbReference type="PROSITE" id="PS50949">
    <property type="entry name" value="HTH_GNTR"/>
    <property type="match status" value="1"/>
</dbReference>
<dbReference type="InterPro" id="IPR036390">
    <property type="entry name" value="WH_DNA-bd_sf"/>
</dbReference>
<dbReference type="CDD" id="cd07377">
    <property type="entry name" value="WHTH_GntR"/>
    <property type="match status" value="1"/>
</dbReference>
<sequence length="118" mass="12842">MMWRIDPASDEPLYAQLVTQVRLAVAHGELRPGERLPAARELATSLDLNMHTVLRAYQVLRDDGTVELRRGRGAVVAAAPWPDLAAVERAVADLATAARRAGLSPETTTTLVKEAMSR</sequence>
<dbReference type="Proteomes" id="UP001651050">
    <property type="component" value="Unassembled WGS sequence"/>
</dbReference>
<dbReference type="SMART" id="SM00345">
    <property type="entry name" value="HTH_GNTR"/>
    <property type="match status" value="1"/>
</dbReference>
<dbReference type="EMBL" id="JALQCY010000006">
    <property type="protein sequence ID" value="MCK9795722.1"/>
    <property type="molecule type" value="Genomic_DNA"/>
</dbReference>
<keyword evidence="1" id="KW-0805">Transcription regulation</keyword>
<dbReference type="InterPro" id="IPR000524">
    <property type="entry name" value="Tscrpt_reg_HTH_GntR"/>
</dbReference>
<feature type="domain" description="HTH gntR-type" evidence="4">
    <location>
        <begin position="11"/>
        <end position="79"/>
    </location>
</feature>
<dbReference type="SUPFAM" id="SSF46785">
    <property type="entry name" value="Winged helix' DNA-binding domain"/>
    <property type="match status" value="1"/>
</dbReference>